<dbReference type="PANTHER" id="PTHR11530">
    <property type="entry name" value="D-AMINO ACID OXIDASE"/>
    <property type="match status" value="1"/>
</dbReference>
<comment type="similarity">
    <text evidence="2">Belongs to the DAMOX/DASOX family.</text>
</comment>
<dbReference type="Gene3D" id="3.40.50.720">
    <property type="entry name" value="NAD(P)-binding Rossmann-like Domain"/>
    <property type="match status" value="1"/>
</dbReference>
<dbReference type="GO" id="GO:0003884">
    <property type="term" value="F:D-amino-acid oxidase activity"/>
    <property type="evidence" value="ECO:0007669"/>
    <property type="project" value="InterPro"/>
</dbReference>
<proteinExistence type="inferred from homology"/>
<keyword evidence="9" id="KW-1185">Reference proteome</keyword>
<gene>
    <name evidence="8" type="ORF">PHISCL_09331</name>
</gene>
<evidence type="ECO:0000313" key="9">
    <source>
        <dbReference type="Proteomes" id="UP000266188"/>
    </source>
</evidence>
<organism evidence="8 9">
    <name type="scientific">Aspergillus sclerotialis</name>
    <dbReference type="NCBI Taxonomy" id="2070753"/>
    <lineage>
        <taxon>Eukaryota</taxon>
        <taxon>Fungi</taxon>
        <taxon>Dikarya</taxon>
        <taxon>Ascomycota</taxon>
        <taxon>Pezizomycotina</taxon>
        <taxon>Eurotiomycetes</taxon>
        <taxon>Eurotiomycetidae</taxon>
        <taxon>Eurotiales</taxon>
        <taxon>Aspergillaceae</taxon>
        <taxon>Aspergillus</taxon>
        <taxon>Aspergillus subgen. Polypaecilum</taxon>
    </lineage>
</organism>
<evidence type="ECO:0000256" key="1">
    <source>
        <dbReference type="ARBA" id="ARBA00001974"/>
    </source>
</evidence>
<evidence type="ECO:0000256" key="4">
    <source>
        <dbReference type="ARBA" id="ARBA00022827"/>
    </source>
</evidence>
<dbReference type="PANTHER" id="PTHR11530:SF29">
    <property type="entry name" value="FAD DEPENDENT OXIDOREDUCTASE SUPERFAMILY (AFU_ORTHOLOGUE AFUA_6G10230)"/>
    <property type="match status" value="1"/>
</dbReference>
<feature type="binding site" evidence="6">
    <location>
        <position position="239"/>
    </location>
    <ligand>
        <name>D-dopa</name>
        <dbReference type="ChEBI" id="CHEBI:149689"/>
    </ligand>
</feature>
<dbReference type="InterPro" id="IPR006076">
    <property type="entry name" value="FAD-dep_OxRdtase"/>
</dbReference>
<evidence type="ECO:0000256" key="6">
    <source>
        <dbReference type="PIRSR" id="PIRSR000189-1"/>
    </source>
</evidence>
<dbReference type="GO" id="GO:0071949">
    <property type="term" value="F:FAD binding"/>
    <property type="evidence" value="ECO:0007669"/>
    <property type="project" value="InterPro"/>
</dbReference>
<feature type="binding site" evidence="6">
    <location>
        <position position="327"/>
    </location>
    <ligand>
        <name>D-dopa</name>
        <dbReference type="ChEBI" id="CHEBI:149689"/>
    </ligand>
</feature>
<dbReference type="SUPFAM" id="SSF54373">
    <property type="entry name" value="FAD-linked reductases, C-terminal domain"/>
    <property type="match status" value="1"/>
</dbReference>
<dbReference type="AlphaFoldDB" id="A0A3A2Z5G6"/>
<dbReference type="InterPro" id="IPR023209">
    <property type="entry name" value="DAO"/>
</dbReference>
<evidence type="ECO:0000259" key="7">
    <source>
        <dbReference type="Pfam" id="PF01266"/>
    </source>
</evidence>
<comment type="caution">
    <text evidence="8">The sequence shown here is derived from an EMBL/GenBank/DDBJ whole genome shotgun (WGS) entry which is preliminary data.</text>
</comment>
<dbReference type="Pfam" id="PF01266">
    <property type="entry name" value="DAO"/>
    <property type="match status" value="1"/>
</dbReference>
<evidence type="ECO:0000313" key="8">
    <source>
        <dbReference type="EMBL" id="RJE18332.1"/>
    </source>
</evidence>
<dbReference type="SUPFAM" id="SSF51971">
    <property type="entry name" value="Nucleotide-binding domain"/>
    <property type="match status" value="1"/>
</dbReference>
<dbReference type="GO" id="GO:0019478">
    <property type="term" value="P:D-amino acid catabolic process"/>
    <property type="evidence" value="ECO:0007669"/>
    <property type="project" value="TreeGrafter"/>
</dbReference>
<feature type="binding site" evidence="6">
    <location>
        <position position="176"/>
    </location>
    <ligand>
        <name>FAD</name>
        <dbReference type="ChEBI" id="CHEBI:57692"/>
    </ligand>
</feature>
<dbReference type="GO" id="GO:0005737">
    <property type="term" value="C:cytoplasm"/>
    <property type="evidence" value="ECO:0007669"/>
    <property type="project" value="TreeGrafter"/>
</dbReference>
<comment type="cofactor">
    <cofactor evidence="1 6">
        <name>FAD</name>
        <dbReference type="ChEBI" id="CHEBI:57692"/>
    </cofactor>
</comment>
<keyword evidence="5" id="KW-0560">Oxidoreductase</keyword>
<reference evidence="9" key="1">
    <citation type="submission" date="2017-02" db="EMBL/GenBank/DDBJ databases">
        <authorList>
            <person name="Tafer H."/>
            <person name="Lopandic K."/>
        </authorList>
    </citation>
    <scope>NUCLEOTIDE SEQUENCE [LARGE SCALE GENOMIC DNA]</scope>
    <source>
        <strain evidence="9">CBS 366.77</strain>
    </source>
</reference>
<keyword evidence="3" id="KW-0285">Flavoprotein</keyword>
<accession>A0A3A2Z5G6</accession>
<dbReference type="OrthoDB" id="2015447at2759"/>
<evidence type="ECO:0000256" key="5">
    <source>
        <dbReference type="ARBA" id="ARBA00023002"/>
    </source>
</evidence>
<protein>
    <submittedName>
        <fullName evidence="8">C6 transcription factor</fullName>
    </submittedName>
</protein>
<dbReference type="Gene3D" id="3.30.9.10">
    <property type="entry name" value="D-Amino Acid Oxidase, subunit A, domain 2"/>
    <property type="match status" value="1"/>
</dbReference>
<dbReference type="STRING" id="2070753.A0A3A2Z5G6"/>
<feature type="domain" description="FAD dependent oxidoreductase" evidence="7">
    <location>
        <begin position="20"/>
        <end position="342"/>
    </location>
</feature>
<keyword evidence="4 6" id="KW-0274">FAD</keyword>
<evidence type="ECO:0000256" key="3">
    <source>
        <dbReference type="ARBA" id="ARBA00022630"/>
    </source>
</evidence>
<dbReference type="EMBL" id="MVGC01000575">
    <property type="protein sequence ID" value="RJE18332.1"/>
    <property type="molecule type" value="Genomic_DNA"/>
</dbReference>
<evidence type="ECO:0000256" key="2">
    <source>
        <dbReference type="ARBA" id="ARBA00006730"/>
    </source>
</evidence>
<dbReference type="PIRSF" id="PIRSF000189">
    <property type="entry name" value="D-aa_oxidase"/>
    <property type="match status" value="1"/>
</dbReference>
<name>A0A3A2Z5G6_9EURO</name>
<dbReference type="Proteomes" id="UP000266188">
    <property type="component" value="Unassembled WGS sequence"/>
</dbReference>
<feature type="binding site" evidence="6">
    <location>
        <position position="300"/>
    </location>
    <ligand>
        <name>D-dopa</name>
        <dbReference type="ChEBI" id="CHEBI:149689"/>
    </ligand>
</feature>
<sequence length="355" mass="39411">MGQFDHINDAPNLPFSQRPIIILGAGIIGCATARQLLLNGFPVILVAEYLPGDQDIRYASAWAGAAWHSAGGITADQRYFQAITHRILLKMAQEDPESGVAIVDTREYLEQAPGPNSAIWGRSVVSKFRELKPGEFPPNFNCAWAYETLVTDPTLHMPYLRKQINALGGHFIQKRVESLEELYKMFPESSIFINASGIGSKVLSDVKDENCFAERGQNVFYRTDKCDTMYFRNGKEYTYVIPRPMSKGVVLGGVKQQDNLSPDVDMDIARDEITRAHRLAPGIVPENPPEDTLSYIIGIRPSRKGGFRLDSEQIGARTVVSAYGFGGGGYAFSYGIAHEVVKMVEKAERENVIEE</sequence>